<dbReference type="AlphaFoldDB" id="A0A5N5JK98"/>
<feature type="compositionally biased region" description="Basic and acidic residues" evidence="1">
    <location>
        <begin position="29"/>
        <end position="39"/>
    </location>
</feature>
<accession>A0A5N5JK98</accession>
<protein>
    <submittedName>
        <fullName evidence="2">Uncharacterized protein</fullName>
    </submittedName>
</protein>
<evidence type="ECO:0000313" key="2">
    <source>
        <dbReference type="EMBL" id="KAB5519678.1"/>
    </source>
</evidence>
<comment type="caution">
    <text evidence="2">The sequence shown here is derived from an EMBL/GenBank/DDBJ whole genome shotgun (WGS) entry which is preliminary data.</text>
</comment>
<proteinExistence type="predicted"/>
<organism evidence="2 3">
    <name type="scientific">Salix brachista</name>
    <dbReference type="NCBI Taxonomy" id="2182728"/>
    <lineage>
        <taxon>Eukaryota</taxon>
        <taxon>Viridiplantae</taxon>
        <taxon>Streptophyta</taxon>
        <taxon>Embryophyta</taxon>
        <taxon>Tracheophyta</taxon>
        <taxon>Spermatophyta</taxon>
        <taxon>Magnoliopsida</taxon>
        <taxon>eudicotyledons</taxon>
        <taxon>Gunneridae</taxon>
        <taxon>Pentapetalae</taxon>
        <taxon>rosids</taxon>
        <taxon>fabids</taxon>
        <taxon>Malpighiales</taxon>
        <taxon>Salicaceae</taxon>
        <taxon>Saliceae</taxon>
        <taxon>Salix</taxon>
    </lineage>
</organism>
<dbReference type="EMBL" id="VDCV01000016">
    <property type="protein sequence ID" value="KAB5519678.1"/>
    <property type="molecule type" value="Genomic_DNA"/>
</dbReference>
<keyword evidence="3" id="KW-1185">Reference proteome</keyword>
<evidence type="ECO:0000313" key="3">
    <source>
        <dbReference type="Proteomes" id="UP000326939"/>
    </source>
</evidence>
<sequence>MKGSSDNATTPESKEILIEEAQPVEGGDEMEKNQTLQKDKNDCLMVSDTFHKKLDPEAPDKISTGRSTSIFAEELSMVLKHYGLDCQDENEKHLPAETLVLLANGYHLLQEVEEELYLY</sequence>
<name>A0A5N5JK98_9ROSI</name>
<reference evidence="3" key="1">
    <citation type="journal article" date="2019" name="Gigascience">
        <title>De novo genome assembly of the endangered Acer yangbiense, a plant species with extremely small populations endemic to Yunnan Province, China.</title>
        <authorList>
            <person name="Yang J."/>
            <person name="Wariss H.M."/>
            <person name="Tao L."/>
            <person name="Zhang R."/>
            <person name="Yun Q."/>
            <person name="Hollingsworth P."/>
            <person name="Dao Z."/>
            <person name="Luo G."/>
            <person name="Guo H."/>
            <person name="Ma Y."/>
            <person name="Sun W."/>
        </authorList>
    </citation>
    <scope>NUCLEOTIDE SEQUENCE [LARGE SCALE GENOMIC DNA]</scope>
    <source>
        <strain evidence="3">cv. br00</strain>
    </source>
</reference>
<feature type="region of interest" description="Disordered" evidence="1">
    <location>
        <begin position="1"/>
        <end position="39"/>
    </location>
</feature>
<evidence type="ECO:0000256" key="1">
    <source>
        <dbReference type="SAM" id="MobiDB-lite"/>
    </source>
</evidence>
<feature type="compositionally biased region" description="Polar residues" evidence="1">
    <location>
        <begin position="1"/>
        <end position="11"/>
    </location>
</feature>
<dbReference type="Proteomes" id="UP000326939">
    <property type="component" value="Chromosome 16"/>
</dbReference>
<gene>
    <name evidence="2" type="ORF">DKX38_023997</name>
</gene>